<dbReference type="EMBL" id="JBHUOZ010000002">
    <property type="protein sequence ID" value="MFD2919865.1"/>
    <property type="molecule type" value="Genomic_DNA"/>
</dbReference>
<organism evidence="1 2">
    <name type="scientific">Terrimonas rubra</name>
    <dbReference type="NCBI Taxonomy" id="1035890"/>
    <lineage>
        <taxon>Bacteria</taxon>
        <taxon>Pseudomonadati</taxon>
        <taxon>Bacteroidota</taxon>
        <taxon>Chitinophagia</taxon>
        <taxon>Chitinophagales</taxon>
        <taxon>Chitinophagaceae</taxon>
        <taxon>Terrimonas</taxon>
    </lineage>
</organism>
<gene>
    <name evidence="1" type="ORF">ACFS6H_09120</name>
</gene>
<proteinExistence type="predicted"/>
<evidence type="ECO:0008006" key="3">
    <source>
        <dbReference type="Google" id="ProtNLM"/>
    </source>
</evidence>
<dbReference type="RefSeq" id="WP_386097518.1">
    <property type="nucleotide sequence ID" value="NZ_JBHUOZ010000002.1"/>
</dbReference>
<accession>A0ABW6A5Y9</accession>
<comment type="caution">
    <text evidence="1">The sequence shown here is derived from an EMBL/GenBank/DDBJ whole genome shotgun (WGS) entry which is preliminary data.</text>
</comment>
<reference evidence="2" key="1">
    <citation type="journal article" date="2019" name="Int. J. Syst. Evol. Microbiol.">
        <title>The Global Catalogue of Microorganisms (GCM) 10K type strain sequencing project: providing services to taxonomists for standard genome sequencing and annotation.</title>
        <authorList>
            <consortium name="The Broad Institute Genomics Platform"/>
            <consortium name="The Broad Institute Genome Sequencing Center for Infectious Disease"/>
            <person name="Wu L."/>
            <person name="Ma J."/>
        </authorList>
    </citation>
    <scope>NUCLEOTIDE SEQUENCE [LARGE SCALE GENOMIC DNA]</scope>
    <source>
        <strain evidence="2">KCTC 23299</strain>
    </source>
</reference>
<keyword evidence="2" id="KW-1185">Reference proteome</keyword>
<evidence type="ECO:0000313" key="2">
    <source>
        <dbReference type="Proteomes" id="UP001597511"/>
    </source>
</evidence>
<dbReference type="Proteomes" id="UP001597511">
    <property type="component" value="Unassembled WGS sequence"/>
</dbReference>
<name>A0ABW6A5Y9_9BACT</name>
<sequence length="267" mass="31416">MKYLIVCLWLVGYTCAVHGQSKVTIIGNVHHPSAVYNADTLYFILDRLKPDIILLELDSVAFTKIFTQQHPTRENEPVAVLRYISQYPGVITAPFEFEGRDNYRKEKGIRQASGRIDKLLDSLYKKKLLLKKQQHIISKYYELTDTLNTYTVKTVTEFNNSRTDSLCRIRQYYQHVAVRKLVNQRKEFAQQFVMTSLHERVSLREAYNRLCDFWDLRNQTMTKNILKTALQYPGKKIVVLTGFFHRYYLLQEMKAAKTNIVVEAFRK</sequence>
<evidence type="ECO:0000313" key="1">
    <source>
        <dbReference type="EMBL" id="MFD2919865.1"/>
    </source>
</evidence>
<protein>
    <recommendedName>
        <fullName evidence="3">Haem-binding uptake, Tiki superfamily, ChaN</fullName>
    </recommendedName>
</protein>